<reference evidence="3 4" key="1">
    <citation type="submission" date="2023-05" db="EMBL/GenBank/DDBJ databases">
        <title>A 100% complete, gapless, phased diploid assembly of the Scenedesmus obliquus UTEX 3031 genome.</title>
        <authorList>
            <person name="Biondi T.C."/>
            <person name="Hanschen E.R."/>
            <person name="Kwon T."/>
            <person name="Eng W."/>
            <person name="Kruse C.P.S."/>
            <person name="Koehler S.I."/>
            <person name="Kunde Y."/>
            <person name="Gleasner C.D."/>
            <person name="You Mak K.T."/>
            <person name="Polle J."/>
            <person name="Hovde B.T."/>
            <person name="Starkenburg S.R."/>
        </authorList>
    </citation>
    <scope>NUCLEOTIDE SEQUENCE [LARGE SCALE GENOMIC DNA]</scope>
    <source>
        <strain evidence="3 4">DOE0152z</strain>
    </source>
</reference>
<dbReference type="SMART" id="SM01411">
    <property type="entry name" value="Ephrin_rec_like"/>
    <property type="match status" value="6"/>
</dbReference>
<feature type="chain" id="PRO_5047510005" description="Tyrosine-protein kinase ephrin type A/B receptor-like domain-containing protein" evidence="1">
    <location>
        <begin position="22"/>
        <end position="906"/>
    </location>
</feature>
<dbReference type="EMBL" id="CP126209">
    <property type="protein sequence ID" value="WIA10703.1"/>
    <property type="molecule type" value="Genomic_DNA"/>
</dbReference>
<feature type="signal peptide" evidence="1">
    <location>
        <begin position="1"/>
        <end position="21"/>
    </location>
</feature>
<proteinExistence type="predicted"/>
<dbReference type="Pfam" id="PF07699">
    <property type="entry name" value="Ephrin_rec_like"/>
    <property type="match status" value="2"/>
</dbReference>
<sequence length="906" mass="93021">MAQRVACVLLLVLGAAAHAHATRSLQQQNKKAPARQTVTPAVCKNKIPSCEAGKCTAQGANVICSQCRATYVRTNGGQHCVCPVGTYERCTSGSCSCVQCEQGFFCTGGVRTARNGAKPMQRGVRRSCFGLEADSKSTTADLAAKGVTTAGPGAKQASECLPMAGYIMPMTWTQPAKCAAGTWSAGGTRDASCTPCPAGLWEDETVFSSANALRTSQETVCMVPPGAYLSDGEVYSCDQGTFRASYVKVSSPAASKCFSCPKGVTTKEEAGATSMAACNVALPGFNINQDTIASQGVDGLGSAEPDPCPKGTFFEGGAVPADGASTCQPCPLGTTTLSTGTSSVANCGVAPGYFLDATAGKLVKCPTNIAGQGYYRNGWARWDNTAVQDTDGTKACTACGAGILSAWTEADSSGSDNTSLVATSADACYIEAGWGMEKVPGTEDPEQFRAAICPNGTYSAQDKRSFGLWNQPCMACFPNQITLRLGAINYTECTNAAGWGVFSADGSVAACPRGTWNPAGSGTACTACPAGRTTDINPEDVDTAQDGQEDCVVAPGYGIPEDVQLTGTASDATLPPALCPIGTYSNGGEIGTRCTACSASFTTSKNGTQGADNSACNKCIPGYGRTDSKAAVSCSMCSYGFYQTGYNGWDALNHAGDGEICLACPLTKYAYVSSKGQKELYDSEGITFSQGSTTIDACTPRLSQQAVHAGQVWGLPDSVFTATQSIPAEACVAGCRTKSDNGVSCFAEYDYATGKCRSGTMQLAAEGAPARLLVKLIPSGIVSGTISAVGAVGQGSEKGSFMGSGFIGAVSGSKSGLYRQLDISSFSSFDQSKMGVPLADDQGVVASMPAPDAAAVEACRSWCDKNPGCWAVTVISGTCTLRTGAPLLDVRSFYVNPKPGSVPAGV</sequence>
<dbReference type="PANTHER" id="PTHR46104">
    <property type="entry name" value="GENE 9195-RELATED-RELATED"/>
    <property type="match status" value="1"/>
</dbReference>
<organism evidence="3 4">
    <name type="scientific">Tetradesmus obliquus</name>
    <name type="common">Green alga</name>
    <name type="synonym">Acutodesmus obliquus</name>
    <dbReference type="NCBI Taxonomy" id="3088"/>
    <lineage>
        <taxon>Eukaryota</taxon>
        <taxon>Viridiplantae</taxon>
        <taxon>Chlorophyta</taxon>
        <taxon>core chlorophytes</taxon>
        <taxon>Chlorophyceae</taxon>
        <taxon>CS clade</taxon>
        <taxon>Sphaeropleales</taxon>
        <taxon>Scenedesmaceae</taxon>
        <taxon>Tetradesmus</taxon>
    </lineage>
</organism>
<accession>A0ABY8TQP7</accession>
<dbReference type="InterPro" id="IPR011641">
    <property type="entry name" value="Tyr-kin_ephrin_A/B_rcpt-like"/>
</dbReference>
<keyword evidence="1" id="KW-0732">Signal</keyword>
<protein>
    <recommendedName>
        <fullName evidence="2">Tyrosine-protein kinase ephrin type A/B receptor-like domain-containing protein</fullName>
    </recommendedName>
</protein>
<feature type="domain" description="Tyrosine-protein kinase ephrin type A/B receptor-like" evidence="2">
    <location>
        <begin position="306"/>
        <end position="347"/>
    </location>
</feature>
<dbReference type="SUPFAM" id="SSF57184">
    <property type="entry name" value="Growth factor receptor domain"/>
    <property type="match status" value="3"/>
</dbReference>
<evidence type="ECO:0000313" key="3">
    <source>
        <dbReference type="EMBL" id="WIA10703.1"/>
    </source>
</evidence>
<evidence type="ECO:0000313" key="4">
    <source>
        <dbReference type="Proteomes" id="UP001244341"/>
    </source>
</evidence>
<keyword evidence="4" id="KW-1185">Reference proteome</keyword>
<feature type="domain" description="Tyrosine-protein kinase ephrin type A/B receptor-like" evidence="2">
    <location>
        <begin position="503"/>
        <end position="536"/>
    </location>
</feature>
<dbReference type="InterPro" id="IPR009030">
    <property type="entry name" value="Growth_fac_rcpt_cys_sf"/>
</dbReference>
<dbReference type="PANTHER" id="PTHR46104:SF1">
    <property type="entry name" value="GENE 9195-RELATED"/>
    <property type="match status" value="1"/>
</dbReference>
<dbReference type="Gene3D" id="2.10.50.10">
    <property type="entry name" value="Tumor Necrosis Factor Receptor, subunit A, domain 2"/>
    <property type="match status" value="2"/>
</dbReference>
<dbReference type="Proteomes" id="UP001244341">
    <property type="component" value="Chromosome 2b"/>
</dbReference>
<name>A0ABY8TQP7_TETOB</name>
<evidence type="ECO:0000256" key="1">
    <source>
        <dbReference type="SAM" id="SignalP"/>
    </source>
</evidence>
<evidence type="ECO:0000259" key="2">
    <source>
        <dbReference type="Pfam" id="PF07699"/>
    </source>
</evidence>
<gene>
    <name evidence="3" type="ORF">OEZ85_010882</name>
</gene>